<evidence type="ECO:0000313" key="2">
    <source>
        <dbReference type="EMBL" id="VAW13697.1"/>
    </source>
</evidence>
<name>A0A3B0TK59_9ZZZZ</name>
<dbReference type="GO" id="GO:0016042">
    <property type="term" value="P:lipid catabolic process"/>
    <property type="evidence" value="ECO:0007669"/>
    <property type="project" value="InterPro"/>
</dbReference>
<evidence type="ECO:0000259" key="1">
    <source>
        <dbReference type="Pfam" id="PF12146"/>
    </source>
</evidence>
<gene>
    <name evidence="2" type="ORF">MNBD_BACTEROID01-564</name>
</gene>
<organism evidence="2">
    <name type="scientific">hydrothermal vent metagenome</name>
    <dbReference type="NCBI Taxonomy" id="652676"/>
    <lineage>
        <taxon>unclassified sequences</taxon>
        <taxon>metagenomes</taxon>
        <taxon>ecological metagenomes</taxon>
    </lineage>
</organism>
<dbReference type="PROSITE" id="PS51257">
    <property type="entry name" value="PROKAR_LIPOPROTEIN"/>
    <property type="match status" value="1"/>
</dbReference>
<dbReference type="PIRSF" id="PIRSF029171">
    <property type="entry name" value="Esterase_LipA"/>
    <property type="match status" value="1"/>
</dbReference>
<feature type="domain" description="Serine aminopeptidase S33" evidence="1">
    <location>
        <begin position="136"/>
        <end position="370"/>
    </location>
</feature>
<dbReference type="EMBL" id="UOEP01000026">
    <property type="protein sequence ID" value="VAW13697.1"/>
    <property type="molecule type" value="Genomic_DNA"/>
</dbReference>
<accession>A0A3B0TK59</accession>
<dbReference type="PANTHER" id="PTHR34853">
    <property type="match status" value="1"/>
</dbReference>
<reference evidence="2" key="1">
    <citation type="submission" date="2018-06" db="EMBL/GenBank/DDBJ databases">
        <authorList>
            <person name="Zhirakovskaya E."/>
        </authorList>
    </citation>
    <scope>NUCLEOTIDE SEQUENCE</scope>
</reference>
<proteinExistence type="predicted"/>
<dbReference type="AlphaFoldDB" id="A0A3B0TK59"/>
<dbReference type="Gene3D" id="1.10.260.160">
    <property type="match status" value="1"/>
</dbReference>
<dbReference type="InterPro" id="IPR029058">
    <property type="entry name" value="AB_hydrolase_fold"/>
</dbReference>
<dbReference type="PANTHER" id="PTHR34853:SF1">
    <property type="entry name" value="LIPASE 5"/>
    <property type="match status" value="1"/>
</dbReference>
<dbReference type="InterPro" id="IPR005152">
    <property type="entry name" value="Lipase_secreted"/>
</dbReference>
<dbReference type="SUPFAM" id="SSF53474">
    <property type="entry name" value="alpha/beta-Hydrolases"/>
    <property type="match status" value="1"/>
</dbReference>
<dbReference type="Gene3D" id="3.40.50.1820">
    <property type="entry name" value="alpha/beta hydrolase"/>
    <property type="match status" value="1"/>
</dbReference>
<protein>
    <recommendedName>
        <fullName evidence="1">Serine aminopeptidase S33 domain-containing protein</fullName>
    </recommendedName>
</protein>
<dbReference type="Pfam" id="PF12146">
    <property type="entry name" value="Hydrolase_4"/>
    <property type="match status" value="1"/>
</dbReference>
<sequence>MNRNIFLYCIALVLPVFMLSSCEKLGEKKPSSNNVYLKGYEYIRNISELEVEYNMNILTNLYPEAASIKEKATLGVNIYTITYKTSFQGKEIMASGLVSVPIGDGPFPFMSFQNGTNTLHDKAPSKDPNGELFLVLETIASTGFVIAIPDYLGFGVSDTMFHPYLDKESTVQTVMDMLNATKELVNRDNLDVNTYDDLYISGYSMGGWATLQLQKELETSASPGFNLKASACGAGPYNLLFINRYILDQVTYPMPYFVGYMLNSYKELGYITNSLSEILNGTYASLIPSLFNGVNDGAAINSQLTDNVSELFTEEYQNGFNSAPAYSSVRSALVNNSIDAWDIATPLMLFHGEGDTFVPYQVSRNMYDDMIELGVSTDKVQLSGLPGGGHQEGILPFGIASVLWFIDVK</sequence>
<dbReference type="GO" id="GO:0004806">
    <property type="term" value="F:triacylglycerol lipase activity"/>
    <property type="evidence" value="ECO:0007669"/>
    <property type="project" value="InterPro"/>
</dbReference>
<dbReference type="InterPro" id="IPR022742">
    <property type="entry name" value="Hydrolase_4"/>
</dbReference>